<dbReference type="AlphaFoldDB" id="F8F014"/>
<dbReference type="InterPro" id="IPR043519">
    <property type="entry name" value="NT_sf"/>
</dbReference>
<dbReference type="eggNOG" id="COG1669">
    <property type="taxonomic scope" value="Bacteria"/>
</dbReference>
<dbReference type="NCBIfam" id="NF047752">
    <property type="entry name" value="MntA_antitoxin"/>
    <property type="match status" value="1"/>
</dbReference>
<dbReference type="InterPro" id="IPR052930">
    <property type="entry name" value="TA_antitoxin_MntA"/>
</dbReference>
<feature type="domain" description="Polymerase beta nucleotidyltransferase" evidence="1">
    <location>
        <begin position="14"/>
        <end position="101"/>
    </location>
</feature>
<organism evidence="2 3">
    <name type="scientific">Gracilinema caldarium (strain ATCC 51460 / DSM 7334 / H1)</name>
    <name type="common">Treponema caldarium</name>
    <dbReference type="NCBI Taxonomy" id="744872"/>
    <lineage>
        <taxon>Bacteria</taxon>
        <taxon>Pseudomonadati</taxon>
        <taxon>Spirochaetota</taxon>
        <taxon>Spirochaetia</taxon>
        <taxon>Spirochaetales</taxon>
        <taxon>Breznakiellaceae</taxon>
        <taxon>Gracilinema</taxon>
    </lineage>
</organism>
<protein>
    <submittedName>
        <fullName evidence="2">DNA polymerase beta domain protein region</fullName>
    </submittedName>
</protein>
<dbReference type="OrthoDB" id="9793109at2"/>
<dbReference type="STRING" id="744872.Spica_0504"/>
<dbReference type="Pfam" id="PF18765">
    <property type="entry name" value="Polbeta"/>
    <property type="match status" value="1"/>
</dbReference>
<dbReference type="Proteomes" id="UP000000503">
    <property type="component" value="Chromosome"/>
</dbReference>
<proteinExistence type="predicted"/>
<evidence type="ECO:0000259" key="1">
    <source>
        <dbReference type="Pfam" id="PF18765"/>
    </source>
</evidence>
<dbReference type="EMBL" id="CP002868">
    <property type="protein sequence ID" value="AEJ18667.1"/>
    <property type="molecule type" value="Genomic_DNA"/>
</dbReference>
<evidence type="ECO:0000313" key="3">
    <source>
        <dbReference type="Proteomes" id="UP000000503"/>
    </source>
</evidence>
<dbReference type="SUPFAM" id="SSF81301">
    <property type="entry name" value="Nucleotidyltransferase"/>
    <property type="match status" value="1"/>
</dbReference>
<dbReference type="KEGG" id="scd:Spica_0504"/>
<dbReference type="PANTHER" id="PTHR43852">
    <property type="entry name" value="NUCLEOTIDYLTRANSFERASE"/>
    <property type="match status" value="1"/>
</dbReference>
<dbReference type="InterPro" id="IPR041633">
    <property type="entry name" value="Polbeta"/>
</dbReference>
<keyword evidence="3" id="KW-1185">Reference proteome</keyword>
<evidence type="ECO:0000313" key="2">
    <source>
        <dbReference type="EMBL" id="AEJ18667.1"/>
    </source>
</evidence>
<accession>F8F014</accession>
<dbReference type="HOGENOM" id="CLU_123264_0_0_12"/>
<reference evidence="3" key="1">
    <citation type="journal article" date="2013" name="Stand. Genomic Sci.">
        <title>Genome sequence of the thermophilic fresh-water bacterium Spirochaeta caldaria type strain (H1(T)), reclassification of Spirochaeta caldaria, Spirochaeta stenostrepta, and Spirochaeta zuelzerae in the genus Treponema as Treponema caldaria comb. nov., Treponema stenostrepta comb. nov., and Treponema zuelzerae comb. nov., and emendation of the genus Treponema.</title>
        <authorList>
            <person name="Abt B."/>
            <person name="Goker M."/>
            <person name="Scheuner C."/>
            <person name="Han C."/>
            <person name="Lu M."/>
            <person name="Misra M."/>
            <person name="Lapidus A."/>
            <person name="Nolan M."/>
            <person name="Lucas S."/>
            <person name="Hammon N."/>
            <person name="Deshpande S."/>
            <person name="Cheng J.F."/>
            <person name="Tapia R."/>
            <person name="Goodwin L.A."/>
            <person name="Pitluck S."/>
            <person name="Liolios K."/>
            <person name="Pagani I."/>
            <person name="Ivanova N."/>
            <person name="Mavromatis K."/>
            <person name="Mikhailova N."/>
            <person name="Huntemann M."/>
            <person name="Pati A."/>
            <person name="Chen A."/>
            <person name="Palaniappan K."/>
            <person name="Land M."/>
            <person name="Hauser L."/>
            <person name="Jeffries C.D."/>
            <person name="Rohde M."/>
            <person name="Spring S."/>
            <person name="Gronow S."/>
            <person name="Detter J.C."/>
            <person name="Bristow J."/>
            <person name="Eisen J.A."/>
            <person name="Markowitz V."/>
            <person name="Hugenholtz P."/>
            <person name="Kyrpides N.C."/>
            <person name="Woyke T."/>
            <person name="Klenk H.P."/>
        </authorList>
    </citation>
    <scope>NUCLEOTIDE SEQUENCE</scope>
    <source>
        <strain evidence="3">ATCC 51460 / DSM 7334 / H1</strain>
    </source>
</reference>
<sequence length="145" mass="15615">MTTVDVLINSLCKAIEGFPGLRFAVLFGSRARGEARDTSDVDIGLSFLSPPPLLQLGGMVSALEEATGIPVDIVELDGLASRNPLLAYKIATEGLLLAEREPGAFDAFRALAYSMYFDAEPFLEAVRATLSERIRTGNFARPNHA</sequence>
<dbReference type="CDD" id="cd05403">
    <property type="entry name" value="NT_KNTase_like"/>
    <property type="match status" value="1"/>
</dbReference>
<name>F8F014_GRAC1</name>
<gene>
    <name evidence="2" type="ordered locus">Spica_0504</name>
</gene>
<dbReference type="Gene3D" id="3.30.460.10">
    <property type="entry name" value="Beta Polymerase, domain 2"/>
    <property type="match status" value="1"/>
</dbReference>
<dbReference type="PANTHER" id="PTHR43852:SF2">
    <property type="entry name" value="PROTEIN ADENYLYLTRANSFERASE MNTA"/>
    <property type="match status" value="1"/>
</dbReference>
<dbReference type="RefSeq" id="WP_013967979.1">
    <property type="nucleotide sequence ID" value="NC_015732.1"/>
</dbReference>